<proteinExistence type="predicted"/>
<dbReference type="EMBL" id="GGEC01091793">
    <property type="protein sequence ID" value="MBX72277.1"/>
    <property type="molecule type" value="Transcribed_RNA"/>
</dbReference>
<evidence type="ECO:0000313" key="1">
    <source>
        <dbReference type="EMBL" id="MBX72277.1"/>
    </source>
</evidence>
<organism evidence="1">
    <name type="scientific">Rhizophora mucronata</name>
    <name type="common">Asiatic mangrove</name>
    <dbReference type="NCBI Taxonomy" id="61149"/>
    <lineage>
        <taxon>Eukaryota</taxon>
        <taxon>Viridiplantae</taxon>
        <taxon>Streptophyta</taxon>
        <taxon>Embryophyta</taxon>
        <taxon>Tracheophyta</taxon>
        <taxon>Spermatophyta</taxon>
        <taxon>Magnoliopsida</taxon>
        <taxon>eudicotyledons</taxon>
        <taxon>Gunneridae</taxon>
        <taxon>Pentapetalae</taxon>
        <taxon>rosids</taxon>
        <taxon>fabids</taxon>
        <taxon>Malpighiales</taxon>
        <taxon>Rhizophoraceae</taxon>
        <taxon>Rhizophora</taxon>
    </lineage>
</organism>
<reference evidence="1" key="1">
    <citation type="submission" date="2018-02" db="EMBL/GenBank/DDBJ databases">
        <title>Rhizophora mucronata_Transcriptome.</title>
        <authorList>
            <person name="Meera S.P."/>
            <person name="Sreeshan A."/>
            <person name="Augustine A."/>
        </authorList>
    </citation>
    <scope>NUCLEOTIDE SEQUENCE</scope>
    <source>
        <tissue evidence="1">Leaf</tissue>
    </source>
</reference>
<protein>
    <submittedName>
        <fullName evidence="1">Uncharacterized protein</fullName>
    </submittedName>
</protein>
<name>A0A2P2QZA1_RHIMU</name>
<sequence length="35" mass="4218">MRTFSLLDEVEDCPLRMKQLHMKSLNPLIKVFIDR</sequence>
<dbReference type="AlphaFoldDB" id="A0A2P2QZA1"/>
<accession>A0A2P2QZA1</accession>